<dbReference type="GO" id="GO:0016020">
    <property type="term" value="C:membrane"/>
    <property type="evidence" value="ECO:0007669"/>
    <property type="project" value="TreeGrafter"/>
</dbReference>
<dbReference type="AlphaFoldDB" id="A0A1V2H4W8"/>
<dbReference type="PANTHER" id="PTHR43798:SF31">
    <property type="entry name" value="AB HYDROLASE SUPERFAMILY PROTEIN YCLE"/>
    <property type="match status" value="1"/>
</dbReference>
<protein>
    <recommendedName>
        <fullName evidence="2">AB hydrolase-1 domain-containing protein</fullName>
    </recommendedName>
</protein>
<evidence type="ECO:0000256" key="1">
    <source>
        <dbReference type="ARBA" id="ARBA00022801"/>
    </source>
</evidence>
<dbReference type="Gene3D" id="3.40.50.1820">
    <property type="entry name" value="alpha/beta hydrolase"/>
    <property type="match status" value="1"/>
</dbReference>
<dbReference type="SUPFAM" id="SSF53474">
    <property type="entry name" value="alpha/beta-Hydrolases"/>
    <property type="match status" value="1"/>
</dbReference>
<evidence type="ECO:0000259" key="2">
    <source>
        <dbReference type="Pfam" id="PF12697"/>
    </source>
</evidence>
<evidence type="ECO:0000313" key="3">
    <source>
        <dbReference type="EMBL" id="ONG56090.1"/>
    </source>
</evidence>
<dbReference type="Pfam" id="PF12697">
    <property type="entry name" value="Abhydrolase_6"/>
    <property type="match status" value="1"/>
</dbReference>
<reference evidence="3 4" key="1">
    <citation type="submission" date="2016-10" db="EMBL/GenBank/DDBJ databases">
        <title>Draft Genome sequence of Roseomonas sp. strain M3.</title>
        <authorList>
            <person name="Subhash Y."/>
            <person name="Lee S."/>
        </authorList>
    </citation>
    <scope>NUCLEOTIDE SEQUENCE [LARGE SCALE GENOMIC DNA]</scope>
    <source>
        <strain evidence="3 4">M3</strain>
    </source>
</reference>
<dbReference type="GO" id="GO:0016787">
    <property type="term" value="F:hydrolase activity"/>
    <property type="evidence" value="ECO:0007669"/>
    <property type="project" value="UniProtKB-KW"/>
</dbReference>
<gene>
    <name evidence="3" type="ORF">BKE38_07125</name>
</gene>
<sequence>MTLFCLPCLGGSARQWRAVAEALGPSDGPGGIVLQGIDLPGFGEAAAVPGYTVAEMAAHVARRIAAAAPRRWLLAGHSMGAKVAAVVARRALDGASGLPPPAGLVTLAGSPPSPEPMAEDRRAEMTGWLEGDAATRDRHARDFVAANALILPDAARALAEAEMLRASPAAWRAWLQSGSREDWSDRVGQLPLPALVLAGAEDGDLGPAAQRRLMLPHLPGARLEVIPGARHLLPIEAPAAVARLIRDFAAGL</sequence>
<keyword evidence="1" id="KW-0378">Hydrolase</keyword>
<dbReference type="Proteomes" id="UP000188879">
    <property type="component" value="Unassembled WGS sequence"/>
</dbReference>
<comment type="caution">
    <text evidence="3">The sequence shown here is derived from an EMBL/GenBank/DDBJ whole genome shotgun (WGS) entry which is preliminary data.</text>
</comment>
<keyword evidence="4" id="KW-1185">Reference proteome</keyword>
<accession>A0A1V2H4W8</accession>
<dbReference type="EMBL" id="MLCO01000054">
    <property type="protein sequence ID" value="ONG56090.1"/>
    <property type="molecule type" value="Genomic_DNA"/>
</dbReference>
<dbReference type="PANTHER" id="PTHR43798">
    <property type="entry name" value="MONOACYLGLYCEROL LIPASE"/>
    <property type="match status" value="1"/>
</dbReference>
<dbReference type="InterPro" id="IPR029058">
    <property type="entry name" value="AB_hydrolase_fold"/>
</dbReference>
<feature type="domain" description="AB hydrolase-1" evidence="2">
    <location>
        <begin position="4"/>
        <end position="243"/>
    </location>
</feature>
<organism evidence="3 4">
    <name type="scientific">Teichococcus deserti</name>
    <dbReference type="NCBI Taxonomy" id="1817963"/>
    <lineage>
        <taxon>Bacteria</taxon>
        <taxon>Pseudomonadati</taxon>
        <taxon>Pseudomonadota</taxon>
        <taxon>Alphaproteobacteria</taxon>
        <taxon>Acetobacterales</taxon>
        <taxon>Roseomonadaceae</taxon>
        <taxon>Roseomonas</taxon>
    </lineage>
</organism>
<name>A0A1V2H4W8_9PROT</name>
<evidence type="ECO:0000313" key="4">
    <source>
        <dbReference type="Proteomes" id="UP000188879"/>
    </source>
</evidence>
<dbReference type="InterPro" id="IPR000073">
    <property type="entry name" value="AB_hydrolase_1"/>
</dbReference>
<dbReference type="InterPro" id="IPR050266">
    <property type="entry name" value="AB_hydrolase_sf"/>
</dbReference>
<proteinExistence type="predicted"/>